<reference evidence="1 2" key="1">
    <citation type="submission" date="2018-05" db="EMBL/GenBank/DDBJ databases">
        <title>complete genome sequence of Aquabacterium olei NBRC 110486.</title>
        <authorList>
            <person name="Tang B."/>
            <person name="Chang J."/>
            <person name="Zhang L."/>
            <person name="Yang H."/>
        </authorList>
    </citation>
    <scope>NUCLEOTIDE SEQUENCE [LARGE SCALE GENOMIC DNA]</scope>
    <source>
        <strain evidence="1 2">NBRC 110486</strain>
    </source>
</reference>
<keyword evidence="2" id="KW-1185">Reference proteome</keyword>
<name>A0A2U8FSB8_9BURK</name>
<evidence type="ECO:0000313" key="1">
    <source>
        <dbReference type="EMBL" id="AWI53166.1"/>
    </source>
</evidence>
<dbReference type="EMBL" id="CP029210">
    <property type="protein sequence ID" value="AWI53166.1"/>
    <property type="molecule type" value="Genomic_DNA"/>
</dbReference>
<dbReference type="Proteomes" id="UP000244892">
    <property type="component" value="Chromosome"/>
</dbReference>
<dbReference type="RefSeq" id="WP_109035938.1">
    <property type="nucleotide sequence ID" value="NZ_CP029210.1"/>
</dbReference>
<accession>A0A2U8FSB8</accession>
<organism evidence="1 2">
    <name type="scientific">Aquabacterium olei</name>
    <dbReference type="NCBI Taxonomy" id="1296669"/>
    <lineage>
        <taxon>Bacteria</taxon>
        <taxon>Pseudomonadati</taxon>
        <taxon>Pseudomonadota</taxon>
        <taxon>Betaproteobacteria</taxon>
        <taxon>Burkholderiales</taxon>
        <taxon>Aquabacterium</taxon>
    </lineage>
</organism>
<gene>
    <name evidence="1" type="ORF">DEH84_06790</name>
</gene>
<dbReference type="AlphaFoldDB" id="A0A2U8FSB8"/>
<sequence length="150" mass="16073">MSNDNSTPPATAAQAFALSDTMAALTRPAAKHLAIMAYGNSMTVSGVEALRELRKAVDCALGGAKYEHSQRPHRTDAEIVVQTEMLASFLLGWRWGQEPEAGAPPFRTTRNVKAQGCWDAACKIQELLTDTDVENAVAGFDDAAPEGKQP</sequence>
<proteinExistence type="predicted"/>
<dbReference type="KEGG" id="aon:DEH84_06790"/>
<evidence type="ECO:0000313" key="2">
    <source>
        <dbReference type="Proteomes" id="UP000244892"/>
    </source>
</evidence>
<protein>
    <submittedName>
        <fullName evidence="1">Uncharacterized protein</fullName>
    </submittedName>
</protein>